<feature type="region of interest" description="Disordered" evidence="1">
    <location>
        <begin position="34"/>
        <end position="55"/>
    </location>
</feature>
<reference evidence="2 3" key="1">
    <citation type="submission" date="2019-05" db="EMBL/GenBank/DDBJ databases">
        <title>Another draft genome of Portunus trituberculatus and its Hox gene families provides insights of decapod evolution.</title>
        <authorList>
            <person name="Jeong J.-H."/>
            <person name="Song I."/>
            <person name="Kim S."/>
            <person name="Choi T."/>
            <person name="Kim D."/>
            <person name="Ryu S."/>
            <person name="Kim W."/>
        </authorList>
    </citation>
    <scope>NUCLEOTIDE SEQUENCE [LARGE SCALE GENOMIC DNA]</scope>
    <source>
        <tissue evidence="2">Muscle</tissue>
    </source>
</reference>
<organism evidence="2 3">
    <name type="scientific">Portunus trituberculatus</name>
    <name type="common">Swimming crab</name>
    <name type="synonym">Neptunus trituberculatus</name>
    <dbReference type="NCBI Taxonomy" id="210409"/>
    <lineage>
        <taxon>Eukaryota</taxon>
        <taxon>Metazoa</taxon>
        <taxon>Ecdysozoa</taxon>
        <taxon>Arthropoda</taxon>
        <taxon>Crustacea</taxon>
        <taxon>Multicrustacea</taxon>
        <taxon>Malacostraca</taxon>
        <taxon>Eumalacostraca</taxon>
        <taxon>Eucarida</taxon>
        <taxon>Decapoda</taxon>
        <taxon>Pleocyemata</taxon>
        <taxon>Brachyura</taxon>
        <taxon>Eubrachyura</taxon>
        <taxon>Portunoidea</taxon>
        <taxon>Portunidae</taxon>
        <taxon>Portuninae</taxon>
        <taxon>Portunus</taxon>
    </lineage>
</organism>
<proteinExistence type="predicted"/>
<evidence type="ECO:0000313" key="2">
    <source>
        <dbReference type="EMBL" id="MPC70766.1"/>
    </source>
</evidence>
<dbReference type="AlphaFoldDB" id="A0A5B7HLF2"/>
<gene>
    <name evidence="2" type="ORF">E2C01_065023</name>
</gene>
<evidence type="ECO:0000313" key="3">
    <source>
        <dbReference type="Proteomes" id="UP000324222"/>
    </source>
</evidence>
<comment type="caution">
    <text evidence="2">The sequence shown here is derived from an EMBL/GenBank/DDBJ whole genome shotgun (WGS) entry which is preliminary data.</text>
</comment>
<feature type="compositionally biased region" description="Pro residues" evidence="1">
    <location>
        <begin position="40"/>
        <end position="55"/>
    </location>
</feature>
<protein>
    <submittedName>
        <fullName evidence="2">Uncharacterized protein</fullName>
    </submittedName>
</protein>
<evidence type="ECO:0000256" key="1">
    <source>
        <dbReference type="SAM" id="MobiDB-lite"/>
    </source>
</evidence>
<sequence length="55" mass="5831">MLSVSQCSPSFPFNASTHLLRLLLPRPNTPHSFIASPFPHAAPPPPSPPPSFSPG</sequence>
<dbReference type="EMBL" id="VSRR010031670">
    <property type="protein sequence ID" value="MPC70766.1"/>
    <property type="molecule type" value="Genomic_DNA"/>
</dbReference>
<name>A0A5B7HLF2_PORTR</name>
<dbReference type="Proteomes" id="UP000324222">
    <property type="component" value="Unassembled WGS sequence"/>
</dbReference>
<accession>A0A5B7HLF2</accession>
<keyword evidence="3" id="KW-1185">Reference proteome</keyword>